<protein>
    <submittedName>
        <fullName evidence="1">Uncharacterized protein</fullName>
    </submittedName>
</protein>
<accession>A0A6A6JB72</accession>
<reference evidence="1" key="1">
    <citation type="journal article" date="2020" name="Stud. Mycol.">
        <title>101 Dothideomycetes genomes: a test case for predicting lifestyles and emergence of pathogens.</title>
        <authorList>
            <person name="Haridas S."/>
            <person name="Albert R."/>
            <person name="Binder M."/>
            <person name="Bloem J."/>
            <person name="Labutti K."/>
            <person name="Salamov A."/>
            <person name="Andreopoulos B."/>
            <person name="Baker S."/>
            <person name="Barry K."/>
            <person name="Bills G."/>
            <person name="Bluhm B."/>
            <person name="Cannon C."/>
            <person name="Castanera R."/>
            <person name="Culley D."/>
            <person name="Daum C."/>
            <person name="Ezra D."/>
            <person name="Gonzalez J."/>
            <person name="Henrissat B."/>
            <person name="Kuo A."/>
            <person name="Liang C."/>
            <person name="Lipzen A."/>
            <person name="Lutzoni F."/>
            <person name="Magnuson J."/>
            <person name="Mondo S."/>
            <person name="Nolan M."/>
            <person name="Ohm R."/>
            <person name="Pangilinan J."/>
            <person name="Park H.-J."/>
            <person name="Ramirez L."/>
            <person name="Alfaro M."/>
            <person name="Sun H."/>
            <person name="Tritt A."/>
            <person name="Yoshinaga Y."/>
            <person name="Zwiers L.-H."/>
            <person name="Turgeon B."/>
            <person name="Goodwin S."/>
            <person name="Spatafora J."/>
            <person name="Crous P."/>
            <person name="Grigoriev I."/>
        </authorList>
    </citation>
    <scope>NUCLEOTIDE SEQUENCE</scope>
    <source>
        <strain evidence="1">CBS 379.55</strain>
    </source>
</reference>
<evidence type="ECO:0000313" key="1">
    <source>
        <dbReference type="EMBL" id="KAF2272449.1"/>
    </source>
</evidence>
<dbReference type="OrthoDB" id="5428038at2759"/>
<organism evidence="1 2">
    <name type="scientific">Westerdykella ornata</name>
    <dbReference type="NCBI Taxonomy" id="318751"/>
    <lineage>
        <taxon>Eukaryota</taxon>
        <taxon>Fungi</taxon>
        <taxon>Dikarya</taxon>
        <taxon>Ascomycota</taxon>
        <taxon>Pezizomycotina</taxon>
        <taxon>Dothideomycetes</taxon>
        <taxon>Pleosporomycetidae</taxon>
        <taxon>Pleosporales</taxon>
        <taxon>Sporormiaceae</taxon>
        <taxon>Westerdykella</taxon>
    </lineage>
</organism>
<dbReference type="GeneID" id="54554941"/>
<dbReference type="AlphaFoldDB" id="A0A6A6JB72"/>
<sequence>MQRPPIACSKAVQSLNSPPQPHIWIPDELLLRTLHRFFRAGCTHQKRHGSHVPGPLEARRRAVKRKLSVQASLPQEGFGVPLFDLKALFGARSGGNPSWRYEAPSLSTASDPRGIPFDIRNVPPEPPFPSAVPAQNHDRKASAHMETMMDWGSHPSKEMSEERDAQDAVEVTVSLDLEIRAVEDRLRLSSNVESFLAHFDAWLRLADQLPPSERRKALVRCCGKGYAIEDQGPLLTLRILERLTRSHWSPRDIARWLSQPGVPLPSLGTHEGTRLLRHLRVQFDRLILPQSDGTSRAGGGHAIATLYKKIATPLLCKDVLDADTCRLLYWARWQKLLLDHRNSIEGSAFQSLQWLANFLSSTRTYRRQTRTFHQQVVNHLSRVVQSDSLNVASSGQIWDLVPTQALKLVDAQTKAAITGVNSVYAGHDIRVHHANVQFQAILDRARSANVLPPSYWNETIDAPSYRRAEIIHELAHRYSINHTRSSTHNWRAVKQLHRYLVSYDLPMKPLFTKALVRICLAEAMTRNKFVNGKTMAWVVEQVAKVEGADVARSIEYQFWVWRGGLIEKANRVARGLVGRNGGTKVRVNTLRRLGLLR</sequence>
<proteinExistence type="predicted"/>
<evidence type="ECO:0000313" key="2">
    <source>
        <dbReference type="Proteomes" id="UP000800097"/>
    </source>
</evidence>
<keyword evidence="2" id="KW-1185">Reference proteome</keyword>
<dbReference type="Proteomes" id="UP000800097">
    <property type="component" value="Unassembled WGS sequence"/>
</dbReference>
<dbReference type="EMBL" id="ML986521">
    <property type="protein sequence ID" value="KAF2272449.1"/>
    <property type="molecule type" value="Genomic_DNA"/>
</dbReference>
<gene>
    <name evidence="1" type="ORF">EI97DRAFT_470412</name>
</gene>
<dbReference type="RefSeq" id="XP_033649988.1">
    <property type="nucleotide sequence ID" value="XM_033801766.1"/>
</dbReference>
<name>A0A6A6JB72_WESOR</name>